<evidence type="ECO:0000313" key="2">
    <source>
        <dbReference type="EMBL" id="ETO25234.1"/>
    </source>
</evidence>
<feature type="non-terminal residue" evidence="2">
    <location>
        <position position="210"/>
    </location>
</feature>
<dbReference type="Pfam" id="PF00651">
    <property type="entry name" value="BTB"/>
    <property type="match status" value="1"/>
</dbReference>
<accession>X6NHK6</accession>
<keyword evidence="3" id="KW-1185">Reference proteome</keyword>
<reference evidence="2 3" key="1">
    <citation type="journal article" date="2013" name="Curr. Biol.">
        <title>The Genome of the Foraminiferan Reticulomyxa filosa.</title>
        <authorList>
            <person name="Glockner G."/>
            <person name="Hulsmann N."/>
            <person name="Schleicher M."/>
            <person name="Noegel A.A."/>
            <person name="Eichinger L."/>
            <person name="Gallinger C."/>
            <person name="Pawlowski J."/>
            <person name="Sierra R."/>
            <person name="Euteneuer U."/>
            <person name="Pillet L."/>
            <person name="Moustafa A."/>
            <person name="Platzer M."/>
            <person name="Groth M."/>
            <person name="Szafranski K."/>
            <person name="Schliwa M."/>
        </authorList>
    </citation>
    <scope>NUCLEOTIDE SEQUENCE [LARGE SCALE GENOMIC DNA]</scope>
</reference>
<evidence type="ECO:0000259" key="1">
    <source>
        <dbReference type="Pfam" id="PF00651"/>
    </source>
</evidence>
<dbReference type="SUPFAM" id="SSF54695">
    <property type="entry name" value="POZ domain"/>
    <property type="match status" value="1"/>
</dbReference>
<dbReference type="Proteomes" id="UP000023152">
    <property type="component" value="Unassembled WGS sequence"/>
</dbReference>
<gene>
    <name evidence="2" type="ORF">RFI_11903</name>
</gene>
<feature type="domain" description="BTB" evidence="1">
    <location>
        <begin position="103"/>
        <end position="164"/>
    </location>
</feature>
<dbReference type="Gene3D" id="3.30.710.10">
    <property type="entry name" value="Potassium Channel Kv1.1, Chain A"/>
    <property type="match status" value="1"/>
</dbReference>
<dbReference type="InterPro" id="IPR011333">
    <property type="entry name" value="SKP1/BTB/POZ_sf"/>
</dbReference>
<dbReference type="InterPro" id="IPR000210">
    <property type="entry name" value="BTB/POZ_dom"/>
</dbReference>
<dbReference type="AlphaFoldDB" id="X6NHK6"/>
<sequence length="210" mass="24047">MEGKQDTITAEKNSEDNLLQQSCSHFTGLQHWLTKTVQSVADQTHESISEICDSVFVIGNDNNGGIRQYHVIGSLFAIHKSQPSSYLSKEKNIQSLDEEEIIKNKKKYVQIEDISKITFEFLLSMIYGLNPKLTESNCVDILYISKKYLIHHLTQSVITFIIESIGNNPKNINKLLQILMRIYDYGLQDELNLLFMQCKILQMNCAAQII</sequence>
<evidence type="ECO:0000313" key="3">
    <source>
        <dbReference type="Proteomes" id="UP000023152"/>
    </source>
</evidence>
<comment type="caution">
    <text evidence="2">The sequence shown here is derived from an EMBL/GenBank/DDBJ whole genome shotgun (WGS) entry which is preliminary data.</text>
</comment>
<protein>
    <recommendedName>
        <fullName evidence="1">BTB domain-containing protein</fullName>
    </recommendedName>
</protein>
<name>X6NHK6_RETFI</name>
<dbReference type="EMBL" id="ASPP01008674">
    <property type="protein sequence ID" value="ETO25234.1"/>
    <property type="molecule type" value="Genomic_DNA"/>
</dbReference>
<organism evidence="2 3">
    <name type="scientific">Reticulomyxa filosa</name>
    <dbReference type="NCBI Taxonomy" id="46433"/>
    <lineage>
        <taxon>Eukaryota</taxon>
        <taxon>Sar</taxon>
        <taxon>Rhizaria</taxon>
        <taxon>Retaria</taxon>
        <taxon>Foraminifera</taxon>
        <taxon>Monothalamids</taxon>
        <taxon>Reticulomyxidae</taxon>
        <taxon>Reticulomyxa</taxon>
    </lineage>
</organism>
<proteinExistence type="predicted"/>